<evidence type="ECO:0000313" key="2">
    <source>
        <dbReference type="Proteomes" id="UP000265816"/>
    </source>
</evidence>
<dbReference type="EMBL" id="QWVT01000017">
    <property type="protein sequence ID" value="RID85028.1"/>
    <property type="molecule type" value="Genomic_DNA"/>
</dbReference>
<reference evidence="1 2" key="1">
    <citation type="submission" date="2018-08" db="EMBL/GenBank/DDBJ databases">
        <title>Bacillus jemisoniae sp. nov., Bacillus chryseoplanitiae sp. nov., Bacillus resnikiae sp. nov., and Bacillus frankliniae sp. nov., isolated from Viking spacecraft and associated surfaces.</title>
        <authorList>
            <person name="Seuylemezian A."/>
            <person name="Vaishampayan P."/>
        </authorList>
    </citation>
    <scope>NUCLEOTIDE SEQUENCE [LARGE SCALE GENOMIC DNA]</scope>
    <source>
        <strain evidence="1 2">JJ-247</strain>
    </source>
</reference>
<name>A0A398B874_9BACI</name>
<dbReference type="OrthoDB" id="9811942at2"/>
<evidence type="ECO:0000313" key="1">
    <source>
        <dbReference type="EMBL" id="RID85028.1"/>
    </source>
</evidence>
<comment type="caution">
    <text evidence="1">The sequence shown here is derived from an EMBL/GenBank/DDBJ whole genome shotgun (WGS) entry which is preliminary data.</text>
</comment>
<organism evidence="1 2">
    <name type="scientific">Mesobacillus zeae</name>
    <dbReference type="NCBI Taxonomy" id="1917180"/>
    <lineage>
        <taxon>Bacteria</taxon>
        <taxon>Bacillati</taxon>
        <taxon>Bacillota</taxon>
        <taxon>Bacilli</taxon>
        <taxon>Bacillales</taxon>
        <taxon>Bacillaceae</taxon>
        <taxon>Mesobacillus</taxon>
    </lineage>
</organism>
<dbReference type="AlphaFoldDB" id="A0A398B874"/>
<dbReference type="Proteomes" id="UP000265816">
    <property type="component" value="Unassembled WGS sequence"/>
</dbReference>
<dbReference type="SUPFAM" id="SSF56563">
    <property type="entry name" value="Major capsid protein gp5"/>
    <property type="match status" value="1"/>
</dbReference>
<gene>
    <name evidence="1" type="ORF">D1970_10700</name>
</gene>
<sequence>MTQQQYRADALIRPVDLEAIDNRIYEAKKEELKARTIFNVKTDVPEGAETYSYDVIKRSGAAKILAPGADDIPLVDADMERHTEKIYSIAAAFRVSVQELRQAAMAGRPVEATKADTARKAIAEKENRLVWVGDSKHNILGVTNAEGIQTMAVSNNAAGASTKWKDKTGKEIVADIRKARTPIEKLPGHSANTLIVTPAAMEELGKEYNEYTGQTVLQYLKTQGWFSTIEFTSDLEGKGTGGTDCFLILDNSPDVVEVLIPMDIKRHPEEYKFPNYKVPLEERTGGAIVRYPMAILRGEGI</sequence>
<keyword evidence="2" id="KW-1185">Reference proteome</keyword>
<dbReference type="RefSeq" id="WP_119112863.1">
    <property type="nucleotide sequence ID" value="NZ_CBCSEO010000031.1"/>
</dbReference>
<dbReference type="Gene3D" id="3.30.2400.30">
    <property type="match status" value="1"/>
</dbReference>
<dbReference type="Pfam" id="PF09950">
    <property type="entry name" value="Major_capside"/>
    <property type="match status" value="1"/>
</dbReference>
<accession>A0A398B874</accession>
<dbReference type="PIRSF" id="PIRSF029202">
    <property type="entry name" value="UCP029202"/>
    <property type="match status" value="1"/>
</dbReference>
<protein>
    <submittedName>
        <fullName evidence="1">DUF2184 domain-containing protein</fullName>
    </submittedName>
</protein>
<proteinExistence type="predicted"/>
<dbReference type="InterPro" id="IPR020049">
    <property type="entry name" value="Major_capsid-like"/>
</dbReference>